<evidence type="ECO:0000313" key="2">
    <source>
        <dbReference type="Proteomes" id="UP001189624"/>
    </source>
</evidence>
<keyword evidence="2" id="KW-1185">Reference proteome</keyword>
<sequence length="100" mass="11363">MQSLLNLRVTHGVPLCLSGITNPLSLSKEIADHDRRRKAMKRQRSLARDGVHANHQQKGTLITNFETYSEEIMPKKYGDLDYVILYHLFQTQLGLTAKAA</sequence>
<dbReference type="EMBL" id="OY731408">
    <property type="protein sequence ID" value="CAJ1979350.1"/>
    <property type="molecule type" value="Genomic_DNA"/>
</dbReference>
<dbReference type="Proteomes" id="UP001189624">
    <property type="component" value="Chromosome 11"/>
</dbReference>
<organism evidence="1 2">
    <name type="scientific">Sphenostylis stenocarpa</name>
    <dbReference type="NCBI Taxonomy" id="92480"/>
    <lineage>
        <taxon>Eukaryota</taxon>
        <taxon>Viridiplantae</taxon>
        <taxon>Streptophyta</taxon>
        <taxon>Embryophyta</taxon>
        <taxon>Tracheophyta</taxon>
        <taxon>Spermatophyta</taxon>
        <taxon>Magnoliopsida</taxon>
        <taxon>eudicotyledons</taxon>
        <taxon>Gunneridae</taxon>
        <taxon>Pentapetalae</taxon>
        <taxon>rosids</taxon>
        <taxon>fabids</taxon>
        <taxon>Fabales</taxon>
        <taxon>Fabaceae</taxon>
        <taxon>Papilionoideae</taxon>
        <taxon>50 kb inversion clade</taxon>
        <taxon>NPAAA clade</taxon>
        <taxon>indigoferoid/millettioid clade</taxon>
        <taxon>Phaseoleae</taxon>
        <taxon>Sphenostylis</taxon>
    </lineage>
</organism>
<evidence type="ECO:0000313" key="1">
    <source>
        <dbReference type="EMBL" id="CAJ1979350.1"/>
    </source>
</evidence>
<gene>
    <name evidence="1" type="ORF">AYBTSS11_LOCUS31565</name>
</gene>
<accession>A0AA86W607</accession>
<proteinExistence type="predicted"/>
<reference evidence="1" key="1">
    <citation type="submission" date="2023-10" db="EMBL/GenBank/DDBJ databases">
        <authorList>
            <person name="Domelevo Entfellner J.-B."/>
        </authorList>
    </citation>
    <scope>NUCLEOTIDE SEQUENCE</scope>
</reference>
<protein>
    <submittedName>
        <fullName evidence="1">Uncharacterized protein</fullName>
    </submittedName>
</protein>
<name>A0AA86W607_9FABA</name>
<dbReference type="Gramene" id="rna-AYBTSS11_LOCUS31565">
    <property type="protein sequence ID" value="CAJ1979350.1"/>
    <property type="gene ID" value="gene-AYBTSS11_LOCUS31565"/>
</dbReference>
<dbReference type="AlphaFoldDB" id="A0AA86W607"/>